<dbReference type="Gene3D" id="3.40.1090.10">
    <property type="entry name" value="Cytosolic phospholipase A2 catalytic domain"/>
    <property type="match status" value="2"/>
</dbReference>
<evidence type="ECO:0000313" key="10">
    <source>
        <dbReference type="EMBL" id="KAK1662543.1"/>
    </source>
</evidence>
<gene>
    <name evidence="10" type="ORF">QYE76_050702</name>
</gene>
<accession>A0AAD8WJG2</accession>
<comment type="caution">
    <text evidence="7">Lacks conserved residue(s) required for the propagation of feature annotation.</text>
</comment>
<evidence type="ECO:0000256" key="4">
    <source>
        <dbReference type="ARBA" id="ARBA00022963"/>
    </source>
</evidence>
<dbReference type="EMBL" id="JAUUTY010000003">
    <property type="protein sequence ID" value="KAK1662543.1"/>
    <property type="molecule type" value="Genomic_DNA"/>
</dbReference>
<dbReference type="Proteomes" id="UP001231189">
    <property type="component" value="Unassembled WGS sequence"/>
</dbReference>
<name>A0AAD8WJG2_LOLMU</name>
<dbReference type="PANTHER" id="PTHR32241">
    <property type="entry name" value="PATATIN-LIKE PROTEIN 6"/>
    <property type="match status" value="1"/>
</dbReference>
<organism evidence="10 11">
    <name type="scientific">Lolium multiflorum</name>
    <name type="common">Italian ryegrass</name>
    <name type="synonym">Lolium perenne subsp. multiflorum</name>
    <dbReference type="NCBI Taxonomy" id="4521"/>
    <lineage>
        <taxon>Eukaryota</taxon>
        <taxon>Viridiplantae</taxon>
        <taxon>Streptophyta</taxon>
        <taxon>Embryophyta</taxon>
        <taxon>Tracheophyta</taxon>
        <taxon>Spermatophyta</taxon>
        <taxon>Magnoliopsida</taxon>
        <taxon>Liliopsida</taxon>
        <taxon>Poales</taxon>
        <taxon>Poaceae</taxon>
        <taxon>BOP clade</taxon>
        <taxon>Pooideae</taxon>
        <taxon>Poodae</taxon>
        <taxon>Poeae</taxon>
        <taxon>Poeae Chloroplast Group 2 (Poeae type)</taxon>
        <taxon>Loliodinae</taxon>
        <taxon>Loliinae</taxon>
        <taxon>Lolium</taxon>
    </lineage>
</organism>
<dbReference type="PROSITE" id="PS51635">
    <property type="entry name" value="PNPLA"/>
    <property type="match status" value="1"/>
</dbReference>
<dbReference type="AlphaFoldDB" id="A0AAD8WJG2"/>
<evidence type="ECO:0000256" key="8">
    <source>
        <dbReference type="SAM" id="MobiDB-lite"/>
    </source>
</evidence>
<evidence type="ECO:0000313" key="11">
    <source>
        <dbReference type="Proteomes" id="UP001231189"/>
    </source>
</evidence>
<dbReference type="GO" id="GO:0016787">
    <property type="term" value="F:hydrolase activity"/>
    <property type="evidence" value="ECO:0007669"/>
    <property type="project" value="UniProtKB-KW"/>
</dbReference>
<feature type="domain" description="PNPLA" evidence="9">
    <location>
        <begin position="1"/>
        <end position="165"/>
    </location>
</feature>
<keyword evidence="4" id="KW-0442">Lipid degradation</keyword>
<evidence type="ECO:0000256" key="7">
    <source>
        <dbReference type="PROSITE-ProRule" id="PRU01161"/>
    </source>
</evidence>
<proteinExistence type="inferred from homology"/>
<keyword evidence="5" id="KW-0443">Lipid metabolism</keyword>
<protein>
    <recommendedName>
        <fullName evidence="9">PNPLA domain-containing protein</fullName>
    </recommendedName>
</protein>
<evidence type="ECO:0000256" key="3">
    <source>
        <dbReference type="ARBA" id="ARBA00022821"/>
    </source>
</evidence>
<evidence type="ECO:0000256" key="1">
    <source>
        <dbReference type="ARBA" id="ARBA00010240"/>
    </source>
</evidence>
<keyword evidence="2" id="KW-0378">Hydrolase</keyword>
<dbReference type="SUPFAM" id="SSF52151">
    <property type="entry name" value="FabD/lysophospholipase-like"/>
    <property type="match status" value="1"/>
</dbReference>
<dbReference type="InterPro" id="IPR016035">
    <property type="entry name" value="Acyl_Trfase/lysoPLipase"/>
</dbReference>
<evidence type="ECO:0000256" key="6">
    <source>
        <dbReference type="ARBA" id="ARBA00025642"/>
    </source>
</evidence>
<evidence type="ECO:0000259" key="9">
    <source>
        <dbReference type="PROSITE" id="PS51635"/>
    </source>
</evidence>
<keyword evidence="11" id="KW-1185">Reference proteome</keyword>
<comment type="function">
    <text evidence="6">Possesses non-specific lipolytic acyl hydrolase (LAH) activity. Hydrolyzes phospholipids as well as galactolipids. May play a role in disease resistance.</text>
</comment>
<dbReference type="GO" id="GO:0006952">
    <property type="term" value="P:defense response"/>
    <property type="evidence" value="ECO:0007669"/>
    <property type="project" value="UniProtKB-KW"/>
</dbReference>
<keyword evidence="3" id="KW-0611">Plant defense</keyword>
<feature type="region of interest" description="Disordered" evidence="8">
    <location>
        <begin position="280"/>
        <end position="300"/>
    </location>
</feature>
<sequence length="321" mass="34039">MEASLRRRTRDPKARLADFFDVAAGSGAGSVLVAMLVARGADDARTLFSAEDALAFLVRSLRRGWSSSNGAGGGIRALFRRPASAPFRKVFGKLTLRDTAGPVLVPCYDLATGAPFLFSRADAAERPAYDFRLHDVCARRHVRRDGPVVVRGGDAVREFPLASGVEDLLVISIGSGEGEQRPAGGGGGASTSEIVRIAAEGVSDMMDQAVAKAFGHSRASNYIHIQAMGSPRARGGVTVAAEEMLSQKNVESVLFRGKKKLGEQTNAEKLERFAHELVKERDRRASSTGAPAVVKQQSAAEDAAAPASFSNLVSQMLTSIL</sequence>
<evidence type="ECO:0000256" key="5">
    <source>
        <dbReference type="ARBA" id="ARBA00023098"/>
    </source>
</evidence>
<dbReference type="PANTHER" id="PTHR32241:SF12">
    <property type="entry name" value="OS03G0784100 PROTEIN"/>
    <property type="match status" value="1"/>
</dbReference>
<dbReference type="GO" id="GO:0016042">
    <property type="term" value="P:lipid catabolic process"/>
    <property type="evidence" value="ECO:0007669"/>
    <property type="project" value="UniProtKB-KW"/>
</dbReference>
<dbReference type="InterPro" id="IPR002641">
    <property type="entry name" value="PNPLA_dom"/>
</dbReference>
<comment type="similarity">
    <text evidence="1">Belongs to the patatin family.</text>
</comment>
<reference evidence="10" key="1">
    <citation type="submission" date="2023-07" db="EMBL/GenBank/DDBJ databases">
        <title>A chromosome-level genome assembly of Lolium multiflorum.</title>
        <authorList>
            <person name="Chen Y."/>
            <person name="Copetti D."/>
            <person name="Kolliker R."/>
            <person name="Studer B."/>
        </authorList>
    </citation>
    <scope>NUCLEOTIDE SEQUENCE</scope>
    <source>
        <strain evidence="10">02402/16</strain>
        <tissue evidence="10">Leaf</tissue>
    </source>
</reference>
<comment type="caution">
    <text evidence="10">The sequence shown here is derived from an EMBL/GenBank/DDBJ whole genome shotgun (WGS) entry which is preliminary data.</text>
</comment>
<evidence type="ECO:0000256" key="2">
    <source>
        <dbReference type="ARBA" id="ARBA00022801"/>
    </source>
</evidence>